<dbReference type="PANTHER" id="PTHR46277">
    <property type="entry name" value="OS03G0850700 PROTEIN"/>
    <property type="match status" value="1"/>
</dbReference>
<feature type="region of interest" description="Disordered" evidence="1">
    <location>
        <begin position="107"/>
        <end position="189"/>
    </location>
</feature>
<dbReference type="Pfam" id="PF03765">
    <property type="entry name" value="CRAL_TRIO_N"/>
    <property type="match status" value="1"/>
</dbReference>
<evidence type="ECO:0000256" key="1">
    <source>
        <dbReference type="SAM" id="MobiDB-lite"/>
    </source>
</evidence>
<dbReference type="SUPFAM" id="SSF52087">
    <property type="entry name" value="CRAL/TRIO domain"/>
    <property type="match status" value="1"/>
</dbReference>
<evidence type="ECO:0000259" key="2">
    <source>
        <dbReference type="PROSITE" id="PS50191"/>
    </source>
</evidence>
<keyword evidence="4" id="KW-1185">Reference proteome</keyword>
<dbReference type="PROSITE" id="PS50191">
    <property type="entry name" value="CRAL_TRIO"/>
    <property type="match status" value="1"/>
</dbReference>
<dbReference type="InterPro" id="IPR011074">
    <property type="entry name" value="CRAL/TRIO_N_dom"/>
</dbReference>
<dbReference type="Proteomes" id="UP000265515">
    <property type="component" value="Unassembled WGS sequence"/>
</dbReference>
<feature type="region of interest" description="Disordered" evidence="1">
    <location>
        <begin position="56"/>
        <end position="90"/>
    </location>
</feature>
<reference evidence="3 4" key="1">
    <citation type="journal article" date="2018" name="Cell">
        <title>The Chara Genome: Secondary Complexity and Implications for Plant Terrestrialization.</title>
        <authorList>
            <person name="Nishiyama T."/>
            <person name="Sakayama H."/>
            <person name="Vries J.D."/>
            <person name="Buschmann H."/>
            <person name="Saint-Marcoux D."/>
            <person name="Ullrich K.K."/>
            <person name="Haas F.B."/>
            <person name="Vanderstraeten L."/>
            <person name="Becker D."/>
            <person name="Lang D."/>
            <person name="Vosolsobe S."/>
            <person name="Rombauts S."/>
            <person name="Wilhelmsson P.K.I."/>
            <person name="Janitza P."/>
            <person name="Kern R."/>
            <person name="Heyl A."/>
            <person name="Rumpler F."/>
            <person name="Villalobos L.I.A.C."/>
            <person name="Clay J.M."/>
            <person name="Skokan R."/>
            <person name="Toyoda A."/>
            <person name="Suzuki Y."/>
            <person name="Kagoshima H."/>
            <person name="Schijlen E."/>
            <person name="Tajeshwar N."/>
            <person name="Catarino B."/>
            <person name="Hetherington A.J."/>
            <person name="Saltykova A."/>
            <person name="Bonnot C."/>
            <person name="Breuninger H."/>
            <person name="Symeonidi A."/>
            <person name="Radhakrishnan G.V."/>
            <person name="Van Nieuwerburgh F."/>
            <person name="Deforce D."/>
            <person name="Chang C."/>
            <person name="Karol K.G."/>
            <person name="Hedrich R."/>
            <person name="Ulvskov P."/>
            <person name="Glockner G."/>
            <person name="Delwiche C.F."/>
            <person name="Petrasek J."/>
            <person name="Van de Peer Y."/>
            <person name="Friml J."/>
            <person name="Beilby M."/>
            <person name="Dolan L."/>
            <person name="Kohara Y."/>
            <person name="Sugano S."/>
            <person name="Fujiyama A."/>
            <person name="Delaux P.-M."/>
            <person name="Quint M."/>
            <person name="TheiBen G."/>
            <person name="Hagemann M."/>
            <person name="Harholt J."/>
            <person name="Dunand C."/>
            <person name="Zachgo S."/>
            <person name="Langdale J."/>
            <person name="Maumus F."/>
            <person name="Straeten D.V.D."/>
            <person name="Gould S.B."/>
            <person name="Rensing S.A."/>
        </authorList>
    </citation>
    <scope>NUCLEOTIDE SEQUENCE [LARGE SCALE GENOMIC DNA]</scope>
    <source>
        <strain evidence="3 4">S276</strain>
    </source>
</reference>
<comment type="caution">
    <text evidence="3">The sequence shown here is derived from an EMBL/GenBank/DDBJ whole genome shotgun (WGS) entry which is preliminary data.</text>
</comment>
<sequence length="396" mass="43425">MFSAAAHRICRRQFSHACLPMSSGGVSSLIAALEVALCCIAGEDTEGRVGVTALDDSPTGPAPMELETGGQHPFVGPLTRDYPPPNVGAPTTPPLWIGPLAPLPLHNPKSKSTSSVAALSTPSSSNAVNDSRQEGRGGRRREDKGGSTRDEGGRRRTDHERGSEFDGHEAGTGNDGQRERRVIQPRCSSQKDASEATLLRFLRARNLNAEKAATMWCNYVTWRATFVPLGHIPRSKCENELVQHKTYLQGWDKQGRPLVVVQLAKHRASKRSLEELKCTTVYCADKICASMKPGLEQFSVIVDLAGVGYKNLDLSATRAVLHLLQAYYPERLGKIWIIHVPYIFHAFWKIVFIDNKHIKSTLLTEIDEDKLPIPYGGKAELIPIQDSPVPGWPPSG</sequence>
<dbReference type="SMART" id="SM01100">
    <property type="entry name" value="CRAL_TRIO_N"/>
    <property type="match status" value="1"/>
</dbReference>
<dbReference type="AlphaFoldDB" id="A0A388LKS9"/>
<evidence type="ECO:0000313" key="4">
    <source>
        <dbReference type="Proteomes" id="UP000265515"/>
    </source>
</evidence>
<dbReference type="InterPro" id="IPR001251">
    <property type="entry name" value="CRAL-TRIO_dom"/>
</dbReference>
<accession>A0A388LKS9</accession>
<dbReference type="Gramene" id="GBG82861">
    <property type="protein sequence ID" value="GBG82861"/>
    <property type="gene ID" value="CBR_g36387"/>
</dbReference>
<dbReference type="CDD" id="cd00170">
    <property type="entry name" value="SEC14"/>
    <property type="match status" value="1"/>
</dbReference>
<dbReference type="Gene3D" id="3.40.525.10">
    <property type="entry name" value="CRAL-TRIO lipid binding domain"/>
    <property type="match status" value="1"/>
</dbReference>
<proteinExistence type="predicted"/>
<feature type="compositionally biased region" description="Low complexity" evidence="1">
    <location>
        <begin position="112"/>
        <end position="125"/>
    </location>
</feature>
<protein>
    <recommendedName>
        <fullName evidence="2">CRAL-TRIO domain-containing protein</fullName>
    </recommendedName>
</protein>
<name>A0A388LKS9_CHABU</name>
<dbReference type="InterPro" id="IPR036273">
    <property type="entry name" value="CRAL/TRIO_N_dom_sf"/>
</dbReference>
<dbReference type="PANTHER" id="PTHR46277:SF3">
    <property type="entry name" value="BINDING PROTEIN, PUTATIVE-RELATED"/>
    <property type="match status" value="1"/>
</dbReference>
<dbReference type="InterPro" id="IPR036865">
    <property type="entry name" value="CRAL-TRIO_dom_sf"/>
</dbReference>
<dbReference type="STRING" id="69332.A0A388LKS9"/>
<evidence type="ECO:0000313" key="3">
    <source>
        <dbReference type="EMBL" id="GBG82861.1"/>
    </source>
</evidence>
<dbReference type="SMART" id="SM00516">
    <property type="entry name" value="SEC14"/>
    <property type="match status" value="1"/>
</dbReference>
<feature type="compositionally biased region" description="Basic and acidic residues" evidence="1">
    <location>
        <begin position="131"/>
        <end position="169"/>
    </location>
</feature>
<feature type="domain" description="CRAL-TRIO" evidence="2">
    <location>
        <begin position="235"/>
        <end position="383"/>
    </location>
</feature>
<gene>
    <name evidence="3" type="ORF">CBR_g36387</name>
</gene>
<dbReference type="Pfam" id="PF00650">
    <property type="entry name" value="CRAL_TRIO"/>
    <property type="match status" value="1"/>
</dbReference>
<organism evidence="3 4">
    <name type="scientific">Chara braunii</name>
    <name type="common">Braun's stonewort</name>
    <dbReference type="NCBI Taxonomy" id="69332"/>
    <lineage>
        <taxon>Eukaryota</taxon>
        <taxon>Viridiplantae</taxon>
        <taxon>Streptophyta</taxon>
        <taxon>Charophyceae</taxon>
        <taxon>Charales</taxon>
        <taxon>Characeae</taxon>
        <taxon>Chara</taxon>
    </lineage>
</organism>
<dbReference type="SUPFAM" id="SSF46938">
    <property type="entry name" value="CRAL/TRIO N-terminal domain"/>
    <property type="match status" value="1"/>
</dbReference>
<dbReference type="EMBL" id="BFEA01000420">
    <property type="protein sequence ID" value="GBG82861.1"/>
    <property type="molecule type" value="Genomic_DNA"/>
</dbReference>
<dbReference type="OrthoDB" id="1434354at2759"/>